<keyword evidence="3 10" id="KW-0808">Transferase</keyword>
<evidence type="ECO:0000256" key="8">
    <source>
        <dbReference type="SAM" id="Phobius"/>
    </source>
</evidence>
<dbReference type="Pfam" id="PF23270">
    <property type="entry name" value="HAD_RAM2_N"/>
    <property type="match status" value="1"/>
</dbReference>
<dbReference type="PANTHER" id="PTHR15486">
    <property type="entry name" value="ANCIENT UBIQUITOUS PROTEIN"/>
    <property type="match status" value="1"/>
</dbReference>
<evidence type="ECO:0000256" key="4">
    <source>
        <dbReference type="ARBA" id="ARBA00022692"/>
    </source>
</evidence>
<evidence type="ECO:0000256" key="2">
    <source>
        <dbReference type="ARBA" id="ARBA00007937"/>
    </source>
</evidence>
<comment type="subcellular location">
    <subcellularLocation>
        <location evidence="1">Membrane</location>
        <topology evidence="1">Multi-pass membrane protein</topology>
    </subcellularLocation>
</comment>
<sequence length="535" mass="59901">MARKSFPQKALSFLFELLRRPQNQSSPQWKTSNGDHASKLLKYQKYSTSLVHRAEELANQTVVFESEGALLKSSSLFPYFMLVALEAGGPFRALVFFLLYPFVCLFGEELGLKIMVFLCFFGIRKEGFRIGIAVLPKFFLEDVGREGFEVVMSCGRKVGVSNLPTVMVEGFLKDYLGVDDVVGRELKVVCGYFVGIMEAKKSDGTLLNQILGEEKTCSGAIGIVSHRTVLDHHVFASCKEVYLVSEAEKRDWHILPRGKQPKSLIFHDGRLAFRPTQLAILAMIMWIPFGFVLFLIRFTAGRLLAHCMSSPIMAFTGTRTTVLMPKSPPTSTKNENRSNGAVYVCNHRTLLDPLYVELATNKSLSTVTYSLSKFHVAISPIKAIQLTRDREKDRVAMEKLLSQGDLVVCSEGTTCREPYLLRFSPLFAELTDNIIPVAIDVQVTMFYGTTASGFKCLDSAFHFMNPYPTYTLTILDKLPSSQTLKGGGVSKFEVANNVQHKIAEALGFKCTDLTRKDKYMILAGNEGMVQDRKRR</sequence>
<dbReference type="SUPFAM" id="SSF69593">
    <property type="entry name" value="Glycerol-3-phosphate (1)-acyltransferase"/>
    <property type="match status" value="1"/>
</dbReference>
<dbReference type="InterPro" id="IPR056462">
    <property type="entry name" value="HAD_RAM2/GPAT1-8"/>
</dbReference>
<dbReference type="GO" id="GO:0016020">
    <property type="term" value="C:membrane"/>
    <property type="evidence" value="ECO:0007669"/>
    <property type="project" value="UniProtKB-SubCell"/>
</dbReference>
<dbReference type="GO" id="GO:0010143">
    <property type="term" value="P:cutin biosynthetic process"/>
    <property type="evidence" value="ECO:0007669"/>
    <property type="project" value="TreeGrafter"/>
</dbReference>
<evidence type="ECO:0000313" key="10">
    <source>
        <dbReference type="EMBL" id="KAB1205433.1"/>
    </source>
</evidence>
<protein>
    <submittedName>
        <fullName evidence="10">Putative glycerol-3-phosphate acyltransferase 3</fullName>
    </submittedName>
</protein>
<dbReference type="InterPro" id="IPR002123">
    <property type="entry name" value="Plipid/glycerol_acylTrfase"/>
</dbReference>
<dbReference type="SMART" id="SM00563">
    <property type="entry name" value="PlsC"/>
    <property type="match status" value="1"/>
</dbReference>
<gene>
    <name evidence="10" type="ORF">CJ030_MR7G010626</name>
</gene>
<evidence type="ECO:0000313" key="11">
    <source>
        <dbReference type="Proteomes" id="UP000516437"/>
    </source>
</evidence>
<feature type="domain" description="Phospholipid/glycerol acyltransferase" evidence="9">
    <location>
        <begin position="341"/>
        <end position="442"/>
    </location>
</feature>
<keyword evidence="4 8" id="KW-0812">Transmembrane</keyword>
<evidence type="ECO:0000256" key="1">
    <source>
        <dbReference type="ARBA" id="ARBA00004141"/>
    </source>
</evidence>
<feature type="transmembrane region" description="Helical" evidence="8">
    <location>
        <begin position="105"/>
        <end position="123"/>
    </location>
</feature>
<keyword evidence="11" id="KW-1185">Reference proteome</keyword>
<dbReference type="AlphaFoldDB" id="A0A6A1UYL1"/>
<keyword evidence="5 8" id="KW-1133">Transmembrane helix</keyword>
<dbReference type="OrthoDB" id="1854593at2759"/>
<evidence type="ECO:0000256" key="7">
    <source>
        <dbReference type="ARBA" id="ARBA00023315"/>
    </source>
</evidence>
<feature type="transmembrane region" description="Helical" evidence="8">
    <location>
        <begin position="278"/>
        <end position="300"/>
    </location>
</feature>
<dbReference type="PANTHER" id="PTHR15486:SF65">
    <property type="entry name" value="GLYCEROL-3-PHOSPHATE ACYLTRANSFERASE"/>
    <property type="match status" value="1"/>
</dbReference>
<dbReference type="Proteomes" id="UP000516437">
    <property type="component" value="Chromosome 7"/>
</dbReference>
<evidence type="ECO:0000256" key="6">
    <source>
        <dbReference type="ARBA" id="ARBA00023136"/>
    </source>
</evidence>
<organism evidence="10 11">
    <name type="scientific">Morella rubra</name>
    <name type="common">Chinese bayberry</name>
    <dbReference type="NCBI Taxonomy" id="262757"/>
    <lineage>
        <taxon>Eukaryota</taxon>
        <taxon>Viridiplantae</taxon>
        <taxon>Streptophyta</taxon>
        <taxon>Embryophyta</taxon>
        <taxon>Tracheophyta</taxon>
        <taxon>Spermatophyta</taxon>
        <taxon>Magnoliopsida</taxon>
        <taxon>eudicotyledons</taxon>
        <taxon>Gunneridae</taxon>
        <taxon>Pentapetalae</taxon>
        <taxon>rosids</taxon>
        <taxon>fabids</taxon>
        <taxon>Fagales</taxon>
        <taxon>Myricaceae</taxon>
        <taxon>Morella</taxon>
    </lineage>
</organism>
<comment type="similarity">
    <text evidence="2">Belongs to the GPAT/DAPAT family.</text>
</comment>
<dbReference type="GO" id="GO:0090447">
    <property type="term" value="F:glycerol-3-phosphate 2-O-acyltransferase activity"/>
    <property type="evidence" value="ECO:0007669"/>
    <property type="project" value="TreeGrafter"/>
</dbReference>
<reference evidence="10 11" key="1">
    <citation type="journal article" date="2019" name="Plant Biotechnol. J.">
        <title>The red bayberry genome and genetic basis of sex determination.</title>
        <authorList>
            <person name="Jia H.M."/>
            <person name="Jia H.J."/>
            <person name="Cai Q.L."/>
            <person name="Wang Y."/>
            <person name="Zhao H.B."/>
            <person name="Yang W.F."/>
            <person name="Wang G.Y."/>
            <person name="Li Y.H."/>
            <person name="Zhan D.L."/>
            <person name="Shen Y.T."/>
            <person name="Niu Q.F."/>
            <person name="Chang L."/>
            <person name="Qiu J."/>
            <person name="Zhao L."/>
            <person name="Xie H.B."/>
            <person name="Fu W.Y."/>
            <person name="Jin J."/>
            <person name="Li X.W."/>
            <person name="Jiao Y."/>
            <person name="Zhou C.C."/>
            <person name="Tu T."/>
            <person name="Chai C.Y."/>
            <person name="Gao J.L."/>
            <person name="Fan L.J."/>
            <person name="van de Weg E."/>
            <person name="Wang J.Y."/>
            <person name="Gao Z.S."/>
        </authorList>
    </citation>
    <scope>NUCLEOTIDE SEQUENCE [LARGE SCALE GENOMIC DNA]</scope>
    <source>
        <tissue evidence="10">Leaves</tissue>
    </source>
</reference>
<dbReference type="Pfam" id="PF01553">
    <property type="entry name" value="Acyltransferase"/>
    <property type="match status" value="1"/>
</dbReference>
<comment type="caution">
    <text evidence="10">The sequence shown here is derived from an EMBL/GenBank/DDBJ whole genome shotgun (WGS) entry which is preliminary data.</text>
</comment>
<evidence type="ECO:0000256" key="3">
    <source>
        <dbReference type="ARBA" id="ARBA00022679"/>
    </source>
</evidence>
<dbReference type="EMBL" id="RXIC02000025">
    <property type="protein sequence ID" value="KAB1205433.1"/>
    <property type="molecule type" value="Genomic_DNA"/>
</dbReference>
<keyword evidence="6 8" id="KW-0472">Membrane</keyword>
<evidence type="ECO:0000256" key="5">
    <source>
        <dbReference type="ARBA" id="ARBA00022989"/>
    </source>
</evidence>
<proteinExistence type="inferred from homology"/>
<accession>A0A6A1UYL1</accession>
<keyword evidence="7 10" id="KW-0012">Acyltransferase</keyword>
<dbReference type="GO" id="GO:0016791">
    <property type="term" value="F:phosphatase activity"/>
    <property type="evidence" value="ECO:0007669"/>
    <property type="project" value="TreeGrafter"/>
</dbReference>
<evidence type="ECO:0000259" key="9">
    <source>
        <dbReference type="SMART" id="SM00563"/>
    </source>
</evidence>
<name>A0A6A1UYL1_9ROSI</name>